<dbReference type="InterPro" id="IPR019734">
    <property type="entry name" value="TPR_rpt"/>
</dbReference>
<protein>
    <submittedName>
        <fullName evidence="5">Tetratricopeptide repeat protein</fullName>
    </submittedName>
</protein>
<dbReference type="InterPro" id="IPR011990">
    <property type="entry name" value="TPR-like_helical_dom_sf"/>
</dbReference>
<dbReference type="PROSITE" id="PS50005">
    <property type="entry name" value="TPR"/>
    <property type="match status" value="1"/>
</dbReference>
<keyword evidence="6" id="KW-1185">Reference proteome</keyword>
<feature type="signal peptide" evidence="4">
    <location>
        <begin position="1"/>
        <end position="30"/>
    </location>
</feature>
<evidence type="ECO:0000256" key="3">
    <source>
        <dbReference type="PROSITE-ProRule" id="PRU00339"/>
    </source>
</evidence>
<proteinExistence type="predicted"/>
<dbReference type="Pfam" id="PF13432">
    <property type="entry name" value="TPR_16"/>
    <property type="match status" value="2"/>
</dbReference>
<reference evidence="6" key="1">
    <citation type="journal article" date="2019" name="Int. J. Syst. Evol. Microbiol.">
        <title>The Global Catalogue of Microorganisms (GCM) 10K type strain sequencing project: providing services to taxonomists for standard genome sequencing and annotation.</title>
        <authorList>
            <consortium name="The Broad Institute Genomics Platform"/>
            <consortium name="The Broad Institute Genome Sequencing Center for Infectious Disease"/>
            <person name="Wu L."/>
            <person name="Ma J."/>
        </authorList>
    </citation>
    <scope>NUCLEOTIDE SEQUENCE [LARGE SCALE GENOMIC DNA]</scope>
    <source>
        <strain evidence="6">CGMCC 1.12989</strain>
    </source>
</reference>
<dbReference type="EMBL" id="JBHSDR010000006">
    <property type="protein sequence ID" value="MFC4295304.1"/>
    <property type="molecule type" value="Genomic_DNA"/>
</dbReference>
<evidence type="ECO:0000313" key="5">
    <source>
        <dbReference type="EMBL" id="MFC4295304.1"/>
    </source>
</evidence>
<dbReference type="PANTHER" id="PTHR45586">
    <property type="entry name" value="TPR REPEAT-CONTAINING PROTEIN PA4667"/>
    <property type="match status" value="1"/>
</dbReference>
<evidence type="ECO:0000256" key="1">
    <source>
        <dbReference type="ARBA" id="ARBA00022737"/>
    </source>
</evidence>
<keyword evidence="4" id="KW-0732">Signal</keyword>
<evidence type="ECO:0000256" key="4">
    <source>
        <dbReference type="SAM" id="SignalP"/>
    </source>
</evidence>
<name>A0ABV8RRE0_9SPHN</name>
<keyword evidence="2 3" id="KW-0802">TPR repeat</keyword>
<dbReference type="Gene3D" id="1.25.40.10">
    <property type="entry name" value="Tetratricopeptide repeat domain"/>
    <property type="match status" value="2"/>
</dbReference>
<dbReference type="InterPro" id="IPR051012">
    <property type="entry name" value="CellSynth/LPSAsmb/PSIAsmb"/>
</dbReference>
<evidence type="ECO:0000256" key="2">
    <source>
        <dbReference type="ARBA" id="ARBA00022803"/>
    </source>
</evidence>
<dbReference type="SUPFAM" id="SSF48452">
    <property type="entry name" value="TPR-like"/>
    <property type="match status" value="3"/>
</dbReference>
<gene>
    <name evidence="5" type="ORF">ACFO0A_09575</name>
</gene>
<accession>A0ABV8RRE0</accession>
<dbReference type="PANTHER" id="PTHR45586:SF1">
    <property type="entry name" value="LIPOPOLYSACCHARIDE ASSEMBLY PROTEIN B"/>
    <property type="match status" value="1"/>
</dbReference>
<dbReference type="RefSeq" id="WP_379538785.1">
    <property type="nucleotide sequence ID" value="NZ_JBHSDR010000006.1"/>
</dbReference>
<dbReference type="Proteomes" id="UP001595828">
    <property type="component" value="Unassembled WGS sequence"/>
</dbReference>
<organism evidence="5 6">
    <name type="scientific">Novosphingobium tardum</name>
    <dbReference type="NCBI Taxonomy" id="1538021"/>
    <lineage>
        <taxon>Bacteria</taxon>
        <taxon>Pseudomonadati</taxon>
        <taxon>Pseudomonadota</taxon>
        <taxon>Alphaproteobacteria</taxon>
        <taxon>Sphingomonadales</taxon>
        <taxon>Sphingomonadaceae</taxon>
        <taxon>Novosphingobium</taxon>
    </lineage>
</organism>
<evidence type="ECO:0000313" key="6">
    <source>
        <dbReference type="Proteomes" id="UP001595828"/>
    </source>
</evidence>
<feature type="repeat" description="TPR" evidence="3">
    <location>
        <begin position="100"/>
        <end position="133"/>
    </location>
</feature>
<keyword evidence="1" id="KW-0677">Repeat</keyword>
<comment type="caution">
    <text evidence="5">The sequence shown here is derived from an EMBL/GenBank/DDBJ whole genome shotgun (WGS) entry which is preliminary data.</text>
</comment>
<feature type="chain" id="PRO_5045809685" evidence="4">
    <location>
        <begin position="31"/>
        <end position="459"/>
    </location>
</feature>
<sequence length="459" mass="48470">MISTPEYSRRLGRRFILAVVLLGATAPSEAETGALLTEAKAALRAGDGIAAQARLREVLRDGASPDAVRALMGEALLDQGDRVSARKWLAAARFTRETRGLGYRILGRLEQADGNLPAAGKAYDRALESDPSDPALWSDIARLRFAGGELKGAIDAADHAVSIGQNSAPALTMRAVLVREQFGLRSSLPWFRAALSRAPNDPDLLAEYAATLGDMGRAREMLEVARRLVAVSPGDPRGFLLQAALAARAGNNRLARTLLDRTGGSFTDLPAAMLLEGVLALREGDYSVAVAQLDRLGRLRPDDPIVQALLARALAAGAGRAVPSTVRPVGHASVWSVLGAEEGLQTAALRHADAPTDAQACARYVRALLRAGDNAAAAKVAAQLMQARPGLPDAHLMAGDVALASGDRPAALRAYQQGARLSLGREEAQRLAVVLRELGRDAEAVAVSRRFARENPLAT</sequence>